<dbReference type="EMBL" id="BQNB010014004">
    <property type="protein sequence ID" value="GJT22845.1"/>
    <property type="molecule type" value="Genomic_DNA"/>
</dbReference>
<proteinExistence type="predicted"/>
<sequence>MSIRPIWRKKLNYYNTSNEVDVNLPTPMPKPQSTLNESSQENPPTTFLNHDSLQPPSLLVTLMLLSDYDCNIRYHPVKANVVADALSRKERIESFQVRAIVMTIGLDLPKRILEAQIARPENQIILRMKNVAVKDQKGYTQGKVGTTRRWNHIVLHGRNLVYLAMETKIQSCLLLHQLTYTSVNTCILSQQGLLGADDLDNLLAHFTSTSLHDPDYVPEPMYPEYIPLEDEHVFPAEEQPLPPVDSPTWLVTRYEISGEFLLLDLFVMSRIDYGFCQLQRMLMIDDDREFMRQYGLWWQRAYNFPRAGLTRYEVSHATPSGASDPSDTMSVCQTIHNHQSPSAHQQLIVLSISDTTPGRQAQMAALFRSDEDMRARDE</sequence>
<dbReference type="Proteomes" id="UP001151760">
    <property type="component" value="Unassembled WGS sequence"/>
</dbReference>
<organism evidence="2 3">
    <name type="scientific">Tanacetum coccineum</name>
    <dbReference type="NCBI Taxonomy" id="301880"/>
    <lineage>
        <taxon>Eukaryota</taxon>
        <taxon>Viridiplantae</taxon>
        <taxon>Streptophyta</taxon>
        <taxon>Embryophyta</taxon>
        <taxon>Tracheophyta</taxon>
        <taxon>Spermatophyta</taxon>
        <taxon>Magnoliopsida</taxon>
        <taxon>eudicotyledons</taxon>
        <taxon>Gunneridae</taxon>
        <taxon>Pentapetalae</taxon>
        <taxon>asterids</taxon>
        <taxon>campanulids</taxon>
        <taxon>Asterales</taxon>
        <taxon>Asteraceae</taxon>
        <taxon>Asteroideae</taxon>
        <taxon>Anthemideae</taxon>
        <taxon>Anthemidinae</taxon>
        <taxon>Tanacetum</taxon>
    </lineage>
</organism>
<keyword evidence="3" id="KW-1185">Reference proteome</keyword>
<evidence type="ECO:0008006" key="4">
    <source>
        <dbReference type="Google" id="ProtNLM"/>
    </source>
</evidence>
<reference evidence="2" key="1">
    <citation type="journal article" date="2022" name="Int. J. Mol. Sci.">
        <title>Draft Genome of Tanacetum Coccineum: Genomic Comparison of Closely Related Tanacetum-Family Plants.</title>
        <authorList>
            <person name="Yamashiro T."/>
            <person name="Shiraishi A."/>
            <person name="Nakayama K."/>
            <person name="Satake H."/>
        </authorList>
    </citation>
    <scope>NUCLEOTIDE SEQUENCE</scope>
</reference>
<comment type="caution">
    <text evidence="2">The sequence shown here is derived from an EMBL/GenBank/DDBJ whole genome shotgun (WGS) entry which is preliminary data.</text>
</comment>
<accession>A0ABQ5C6W8</accession>
<name>A0ABQ5C6W8_9ASTR</name>
<reference evidence="2" key="2">
    <citation type="submission" date="2022-01" db="EMBL/GenBank/DDBJ databases">
        <authorList>
            <person name="Yamashiro T."/>
            <person name="Shiraishi A."/>
            <person name="Satake H."/>
            <person name="Nakayama K."/>
        </authorList>
    </citation>
    <scope>NUCLEOTIDE SEQUENCE</scope>
</reference>
<feature type="compositionally biased region" description="Polar residues" evidence="1">
    <location>
        <begin position="31"/>
        <end position="50"/>
    </location>
</feature>
<evidence type="ECO:0000256" key="1">
    <source>
        <dbReference type="SAM" id="MobiDB-lite"/>
    </source>
</evidence>
<feature type="region of interest" description="Disordered" evidence="1">
    <location>
        <begin position="20"/>
        <end position="50"/>
    </location>
</feature>
<evidence type="ECO:0000313" key="2">
    <source>
        <dbReference type="EMBL" id="GJT22845.1"/>
    </source>
</evidence>
<gene>
    <name evidence="2" type="ORF">Tco_0892782</name>
</gene>
<protein>
    <recommendedName>
        <fullName evidence="4">Reverse transcriptase domain-containing protein</fullName>
    </recommendedName>
</protein>
<evidence type="ECO:0000313" key="3">
    <source>
        <dbReference type="Proteomes" id="UP001151760"/>
    </source>
</evidence>